<evidence type="ECO:0008006" key="4">
    <source>
        <dbReference type="Google" id="ProtNLM"/>
    </source>
</evidence>
<keyword evidence="1" id="KW-0732">Signal</keyword>
<dbReference type="EMBL" id="JAGPXC010000008">
    <property type="protein sequence ID" value="KAH6647652.1"/>
    <property type="molecule type" value="Genomic_DNA"/>
</dbReference>
<protein>
    <recommendedName>
        <fullName evidence="4">Secreted protein</fullName>
    </recommendedName>
</protein>
<evidence type="ECO:0000313" key="2">
    <source>
        <dbReference type="EMBL" id="KAH6647652.1"/>
    </source>
</evidence>
<reference evidence="2" key="1">
    <citation type="journal article" date="2021" name="Nat. Commun.">
        <title>Genetic determinants of endophytism in the Arabidopsis root mycobiome.</title>
        <authorList>
            <person name="Mesny F."/>
            <person name="Miyauchi S."/>
            <person name="Thiergart T."/>
            <person name="Pickel B."/>
            <person name="Atanasova L."/>
            <person name="Karlsson M."/>
            <person name="Huettel B."/>
            <person name="Barry K.W."/>
            <person name="Haridas S."/>
            <person name="Chen C."/>
            <person name="Bauer D."/>
            <person name="Andreopoulos W."/>
            <person name="Pangilinan J."/>
            <person name="LaButti K."/>
            <person name="Riley R."/>
            <person name="Lipzen A."/>
            <person name="Clum A."/>
            <person name="Drula E."/>
            <person name="Henrissat B."/>
            <person name="Kohler A."/>
            <person name="Grigoriev I.V."/>
            <person name="Martin F.M."/>
            <person name="Hacquard S."/>
        </authorList>
    </citation>
    <scope>NUCLEOTIDE SEQUENCE</scope>
    <source>
        <strain evidence="2">MPI-SDFR-AT-0073</strain>
    </source>
</reference>
<organism evidence="2 3">
    <name type="scientific">Truncatella angustata</name>
    <dbReference type="NCBI Taxonomy" id="152316"/>
    <lineage>
        <taxon>Eukaryota</taxon>
        <taxon>Fungi</taxon>
        <taxon>Dikarya</taxon>
        <taxon>Ascomycota</taxon>
        <taxon>Pezizomycotina</taxon>
        <taxon>Sordariomycetes</taxon>
        <taxon>Xylariomycetidae</taxon>
        <taxon>Amphisphaeriales</taxon>
        <taxon>Sporocadaceae</taxon>
        <taxon>Truncatella</taxon>
    </lineage>
</organism>
<feature type="signal peptide" evidence="1">
    <location>
        <begin position="1"/>
        <end position="15"/>
    </location>
</feature>
<sequence length="159" mass="17589">MKFLNVCVMAAVCIAAVVPDAAEDVEVELELFHGPDKVRVKESHVSSTGLFPVRDEMLACFEKQLKSPAWINGICQPLSNVTWTSTARRWKSPKICIDYCKEKIEVAILKGWDGARCRARKGGEKKKHATCWWQYCNTAAPEACAFPGSKIGFPGAISN</sequence>
<accession>A0A9P8RQM4</accession>
<evidence type="ECO:0000313" key="3">
    <source>
        <dbReference type="Proteomes" id="UP000758603"/>
    </source>
</evidence>
<feature type="chain" id="PRO_5040272209" description="Secreted protein" evidence="1">
    <location>
        <begin position="16"/>
        <end position="159"/>
    </location>
</feature>
<dbReference type="Proteomes" id="UP000758603">
    <property type="component" value="Unassembled WGS sequence"/>
</dbReference>
<dbReference type="AlphaFoldDB" id="A0A9P8RQM4"/>
<dbReference type="RefSeq" id="XP_045954164.1">
    <property type="nucleotide sequence ID" value="XM_046100649.1"/>
</dbReference>
<evidence type="ECO:0000256" key="1">
    <source>
        <dbReference type="SAM" id="SignalP"/>
    </source>
</evidence>
<name>A0A9P8RQM4_9PEZI</name>
<comment type="caution">
    <text evidence="2">The sequence shown here is derived from an EMBL/GenBank/DDBJ whole genome shotgun (WGS) entry which is preliminary data.</text>
</comment>
<dbReference type="GeneID" id="70129541"/>
<keyword evidence="3" id="KW-1185">Reference proteome</keyword>
<gene>
    <name evidence="2" type="ORF">BKA67DRAFT_539501</name>
</gene>
<proteinExistence type="predicted"/>